<feature type="compositionally biased region" description="Basic residues" evidence="1">
    <location>
        <begin position="49"/>
        <end position="62"/>
    </location>
</feature>
<feature type="region of interest" description="Disordered" evidence="1">
    <location>
        <begin position="19"/>
        <end position="62"/>
    </location>
</feature>
<name>A0A386K8J4_9CAUD</name>
<evidence type="ECO:0000313" key="2">
    <source>
        <dbReference type="EMBL" id="AYD81678.1"/>
    </source>
</evidence>
<accession>A0A386K8J4</accession>
<sequence>MRASGSQFVCGKCGAWVDPGTTPRPLLAVAAEPNPDHSRAKDPLPIRPPRPHPRSPHARAAA</sequence>
<dbReference type="EMBL" id="MH744420">
    <property type="protein sequence ID" value="AYD81678.1"/>
    <property type="molecule type" value="Genomic_DNA"/>
</dbReference>
<gene>
    <name evidence="2" type="primary">77</name>
    <name evidence="2" type="ORF">SEA_KROMP_77</name>
</gene>
<feature type="compositionally biased region" description="Basic and acidic residues" evidence="1">
    <location>
        <begin position="34"/>
        <end position="44"/>
    </location>
</feature>
<dbReference type="Proteomes" id="UP000274637">
    <property type="component" value="Segment"/>
</dbReference>
<proteinExistence type="predicted"/>
<evidence type="ECO:0000256" key="1">
    <source>
        <dbReference type="SAM" id="MobiDB-lite"/>
    </source>
</evidence>
<protein>
    <submittedName>
        <fullName evidence="2">Uncharacterized protein</fullName>
    </submittedName>
</protein>
<keyword evidence="3" id="KW-1185">Reference proteome</keyword>
<organism evidence="2 3">
    <name type="scientific">Streptomyces phage Kromp</name>
    <dbReference type="NCBI Taxonomy" id="2315619"/>
    <lineage>
        <taxon>Viruses</taxon>
        <taxon>Duplodnaviria</taxon>
        <taxon>Heunggongvirae</taxon>
        <taxon>Uroviricota</taxon>
        <taxon>Caudoviricetes</taxon>
        <taxon>Krompvirus</taxon>
        <taxon>Krompvirus kromp</taxon>
    </lineage>
</organism>
<reference evidence="3" key="1">
    <citation type="submission" date="2018-08" db="EMBL/GenBank/DDBJ databases">
        <authorList>
            <person name="Mousa M."/>
            <person name="Kelsky B.L."/>
            <person name="Goh L.M."/>
            <person name="Shaffer C.D."/>
            <person name="Weston-Hafer K.A."/>
            <person name="Russell D.A."/>
            <person name="Pope W.H."/>
            <person name="Jacobs-Sera D."/>
            <person name="Hendrix R.W."/>
            <person name="Hatfull G.F."/>
        </authorList>
    </citation>
    <scope>NUCLEOTIDE SEQUENCE [LARGE SCALE GENOMIC DNA]</scope>
</reference>
<evidence type="ECO:0000313" key="3">
    <source>
        <dbReference type="Proteomes" id="UP000274637"/>
    </source>
</evidence>